<evidence type="ECO:0000313" key="1">
    <source>
        <dbReference type="EMBL" id="KAK9911846.1"/>
    </source>
</evidence>
<dbReference type="Proteomes" id="UP001457282">
    <property type="component" value="Unassembled WGS sequence"/>
</dbReference>
<dbReference type="AlphaFoldDB" id="A0AAW1VXR6"/>
<evidence type="ECO:0000313" key="2">
    <source>
        <dbReference type="Proteomes" id="UP001457282"/>
    </source>
</evidence>
<proteinExistence type="predicted"/>
<keyword evidence="2" id="KW-1185">Reference proteome</keyword>
<accession>A0AAW1VXR6</accession>
<name>A0AAW1VXR6_RUBAR</name>
<dbReference type="EMBL" id="JBEDUW010000007">
    <property type="protein sequence ID" value="KAK9911846.1"/>
    <property type="molecule type" value="Genomic_DNA"/>
</dbReference>
<protein>
    <submittedName>
        <fullName evidence="1">Uncharacterized protein</fullName>
    </submittedName>
</protein>
<comment type="caution">
    <text evidence="1">The sequence shown here is derived from an EMBL/GenBank/DDBJ whole genome shotgun (WGS) entry which is preliminary data.</text>
</comment>
<gene>
    <name evidence="1" type="ORF">M0R45_035732</name>
</gene>
<organism evidence="1 2">
    <name type="scientific">Rubus argutus</name>
    <name type="common">Southern blackberry</name>
    <dbReference type="NCBI Taxonomy" id="59490"/>
    <lineage>
        <taxon>Eukaryota</taxon>
        <taxon>Viridiplantae</taxon>
        <taxon>Streptophyta</taxon>
        <taxon>Embryophyta</taxon>
        <taxon>Tracheophyta</taxon>
        <taxon>Spermatophyta</taxon>
        <taxon>Magnoliopsida</taxon>
        <taxon>eudicotyledons</taxon>
        <taxon>Gunneridae</taxon>
        <taxon>Pentapetalae</taxon>
        <taxon>rosids</taxon>
        <taxon>fabids</taxon>
        <taxon>Rosales</taxon>
        <taxon>Rosaceae</taxon>
        <taxon>Rosoideae</taxon>
        <taxon>Rosoideae incertae sedis</taxon>
        <taxon>Rubus</taxon>
    </lineage>
</organism>
<sequence length="171" mass="19123">MCTSRDFMNLPLLEKKGLAADRESSLGGNFSECKSEAAALFKMKQGSIIFCFFSVTNFSFQIRLLCSAEKLLSGSEVSKMELSMLLRFKRMPDLVQKWVVYVEVDEEVLRTSSQYYGLEDFENIDVQVGDAIKVLEKLSPLANGHHLSSFVAHRVDDGSGVDGHSDIDIKL</sequence>
<reference evidence="1 2" key="1">
    <citation type="journal article" date="2023" name="G3 (Bethesda)">
        <title>A chromosome-length genome assembly and annotation of blackberry (Rubus argutus, cv. 'Hillquist').</title>
        <authorList>
            <person name="Bruna T."/>
            <person name="Aryal R."/>
            <person name="Dudchenko O."/>
            <person name="Sargent D.J."/>
            <person name="Mead D."/>
            <person name="Buti M."/>
            <person name="Cavallini A."/>
            <person name="Hytonen T."/>
            <person name="Andres J."/>
            <person name="Pham M."/>
            <person name="Weisz D."/>
            <person name="Mascagni F."/>
            <person name="Usai G."/>
            <person name="Natali L."/>
            <person name="Bassil N."/>
            <person name="Fernandez G.E."/>
            <person name="Lomsadze A."/>
            <person name="Armour M."/>
            <person name="Olukolu B."/>
            <person name="Poorten T."/>
            <person name="Britton C."/>
            <person name="Davik J."/>
            <person name="Ashrafi H."/>
            <person name="Aiden E.L."/>
            <person name="Borodovsky M."/>
            <person name="Worthington M."/>
        </authorList>
    </citation>
    <scope>NUCLEOTIDE SEQUENCE [LARGE SCALE GENOMIC DNA]</scope>
    <source>
        <strain evidence="1">PI 553951</strain>
    </source>
</reference>